<gene>
    <name evidence="5" type="primary">TIF3</name>
    <name evidence="5" type="ORF">AAF712_012148</name>
</gene>
<dbReference type="InterPro" id="IPR035979">
    <property type="entry name" value="RBD_domain_sf"/>
</dbReference>
<keyword evidence="5" id="KW-0396">Initiation factor</keyword>
<dbReference type="Gene3D" id="3.30.70.330">
    <property type="match status" value="1"/>
</dbReference>
<feature type="compositionally biased region" description="Pro residues" evidence="3">
    <location>
        <begin position="276"/>
        <end position="287"/>
    </location>
</feature>
<dbReference type="PANTHER" id="PTHR23236:SF11">
    <property type="entry name" value="EUKARYOTIC TRANSLATION INITIATION FACTOR 4H"/>
    <property type="match status" value="1"/>
</dbReference>
<sequence>MAPKKAKKISLNEFLGDSALGSWADEMESLPSAPAMRSDDDPGRPGDRYGRRDDFLSSRPDRASGPPREDLPLPTQPPYTAFVGNLAFDLNEPELEDFFASSKPKSVKIIRDRDDKPKGFGYVEFEDLEGLKDAIAKTGSSFSGRTIRVSVAEAPKERPGFGGSDDSKFDNPWRRDGPLPDGPSRDPTRRRFDGPREGGPREPPLPSVAEGASDWRSSKPRGPAEPEPRRKNIGFGSDNAGAADREETWTIGGKFKPSEDTGPPSRFGGRGKSDMGPPPGREPPPPSVAEGDTDWRSSRRPTRDSTSPNTSTPPTPQMGRRKLELLPRSGSGSNVASPLSSPKIGPTPSASGGSSRSNPFGAARPVDVTSREKEVAERLDKDRERLTMSRTSSRTGMERTTSRPGMERTSSRPGTERPPIVRNPSSNTASSPTSTNPPAAKTINPNLAANVRPAFSFANAAANKGEQKETQNGNGAGEEGGSPAADDVADVRDQLGEVTI</sequence>
<organism evidence="5 6">
    <name type="scientific">Marasmius tenuissimus</name>
    <dbReference type="NCBI Taxonomy" id="585030"/>
    <lineage>
        <taxon>Eukaryota</taxon>
        <taxon>Fungi</taxon>
        <taxon>Dikarya</taxon>
        <taxon>Basidiomycota</taxon>
        <taxon>Agaricomycotina</taxon>
        <taxon>Agaricomycetes</taxon>
        <taxon>Agaricomycetidae</taxon>
        <taxon>Agaricales</taxon>
        <taxon>Marasmiineae</taxon>
        <taxon>Marasmiaceae</taxon>
        <taxon>Marasmius</taxon>
    </lineage>
</organism>
<feature type="compositionally biased region" description="Basic and acidic residues" evidence="3">
    <location>
        <begin position="37"/>
        <end position="71"/>
    </location>
</feature>
<feature type="compositionally biased region" description="Low complexity" evidence="3">
    <location>
        <begin position="423"/>
        <end position="440"/>
    </location>
</feature>
<dbReference type="GO" id="GO:0003743">
    <property type="term" value="F:translation initiation factor activity"/>
    <property type="evidence" value="ECO:0007669"/>
    <property type="project" value="UniProtKB-KW"/>
</dbReference>
<dbReference type="SUPFAM" id="SSF54928">
    <property type="entry name" value="RNA-binding domain, RBD"/>
    <property type="match status" value="1"/>
</dbReference>
<reference evidence="5 6" key="1">
    <citation type="submission" date="2024-05" db="EMBL/GenBank/DDBJ databases">
        <title>A draft genome resource for the thread blight pathogen Marasmius tenuissimus strain MS-2.</title>
        <authorList>
            <person name="Yulfo-Soto G.E."/>
            <person name="Baruah I.K."/>
            <person name="Amoako-Attah I."/>
            <person name="Bukari Y."/>
            <person name="Meinhardt L.W."/>
            <person name="Bailey B.A."/>
            <person name="Cohen S.P."/>
        </authorList>
    </citation>
    <scope>NUCLEOTIDE SEQUENCE [LARGE SCALE GENOMIC DNA]</scope>
    <source>
        <strain evidence="5 6">MS-2</strain>
    </source>
</reference>
<keyword evidence="1 2" id="KW-0694">RNA-binding</keyword>
<feature type="domain" description="RRM" evidence="4">
    <location>
        <begin position="79"/>
        <end position="154"/>
    </location>
</feature>
<feature type="compositionally biased region" description="Basic and acidic residues" evidence="3">
    <location>
        <begin position="369"/>
        <end position="387"/>
    </location>
</feature>
<feature type="compositionally biased region" description="Basic and acidic residues" evidence="3">
    <location>
        <begin position="293"/>
        <end position="303"/>
    </location>
</feature>
<feature type="compositionally biased region" description="Basic and acidic residues" evidence="3">
    <location>
        <begin position="396"/>
        <end position="410"/>
    </location>
</feature>
<feature type="region of interest" description="Disordered" evidence="3">
    <location>
        <begin position="25"/>
        <end position="78"/>
    </location>
</feature>
<dbReference type="InterPro" id="IPR012677">
    <property type="entry name" value="Nucleotide-bd_a/b_plait_sf"/>
</dbReference>
<evidence type="ECO:0000256" key="3">
    <source>
        <dbReference type="SAM" id="MobiDB-lite"/>
    </source>
</evidence>
<keyword evidence="6" id="KW-1185">Reference proteome</keyword>
<evidence type="ECO:0000256" key="2">
    <source>
        <dbReference type="PROSITE-ProRule" id="PRU00176"/>
    </source>
</evidence>
<feature type="region of interest" description="Disordered" evidence="3">
    <location>
        <begin position="139"/>
        <end position="500"/>
    </location>
</feature>
<evidence type="ECO:0000259" key="4">
    <source>
        <dbReference type="PROSITE" id="PS50102"/>
    </source>
</evidence>
<feature type="compositionally biased region" description="Polar residues" evidence="3">
    <location>
        <begin position="330"/>
        <end position="340"/>
    </location>
</feature>
<protein>
    <submittedName>
        <fullName evidence="5">Eukaryotic translation initiation factor 4B</fullName>
    </submittedName>
</protein>
<dbReference type="PANTHER" id="PTHR23236">
    <property type="entry name" value="EUKARYOTIC TRANSLATION INITIATION FACTOR 4B/4H"/>
    <property type="match status" value="1"/>
</dbReference>
<dbReference type="SMART" id="SM00360">
    <property type="entry name" value="RRM"/>
    <property type="match status" value="1"/>
</dbReference>
<keyword evidence="5" id="KW-0648">Protein biosynthesis</keyword>
<dbReference type="InterPro" id="IPR000504">
    <property type="entry name" value="RRM_dom"/>
</dbReference>
<evidence type="ECO:0000313" key="6">
    <source>
        <dbReference type="Proteomes" id="UP001437256"/>
    </source>
</evidence>
<evidence type="ECO:0000313" key="5">
    <source>
        <dbReference type="EMBL" id="KAL0061027.1"/>
    </source>
</evidence>
<feature type="compositionally biased region" description="Polar residues" evidence="3">
    <location>
        <begin position="348"/>
        <end position="358"/>
    </location>
</feature>
<evidence type="ECO:0000256" key="1">
    <source>
        <dbReference type="ARBA" id="ARBA00022884"/>
    </source>
</evidence>
<feature type="compositionally biased region" description="Basic and acidic residues" evidence="3">
    <location>
        <begin position="154"/>
        <end position="200"/>
    </location>
</feature>
<accession>A0ABR2ZIG3</accession>
<dbReference type="Proteomes" id="UP001437256">
    <property type="component" value="Unassembled WGS sequence"/>
</dbReference>
<name>A0ABR2ZIG3_9AGAR</name>
<comment type="caution">
    <text evidence="5">The sequence shown here is derived from an EMBL/GenBank/DDBJ whole genome shotgun (WGS) entry which is preliminary data.</text>
</comment>
<feature type="compositionally biased region" description="Basic and acidic residues" evidence="3">
    <location>
        <begin position="489"/>
        <end position="500"/>
    </location>
</feature>
<dbReference type="Pfam" id="PF00076">
    <property type="entry name" value="RRM_1"/>
    <property type="match status" value="1"/>
</dbReference>
<dbReference type="PROSITE" id="PS50102">
    <property type="entry name" value="RRM"/>
    <property type="match status" value="1"/>
</dbReference>
<proteinExistence type="predicted"/>
<dbReference type="EMBL" id="JBBXMP010000150">
    <property type="protein sequence ID" value="KAL0061027.1"/>
    <property type="molecule type" value="Genomic_DNA"/>
</dbReference>